<keyword evidence="2" id="KW-1185">Reference proteome</keyword>
<comment type="caution">
    <text evidence="1">The sequence shown here is derived from an EMBL/GenBank/DDBJ whole genome shotgun (WGS) entry which is preliminary data.</text>
</comment>
<name>A0A9N9C757_9GLOM</name>
<evidence type="ECO:0000313" key="2">
    <source>
        <dbReference type="Proteomes" id="UP000789570"/>
    </source>
</evidence>
<reference evidence="1" key="1">
    <citation type="submission" date="2021-06" db="EMBL/GenBank/DDBJ databases">
        <authorList>
            <person name="Kallberg Y."/>
            <person name="Tangrot J."/>
            <person name="Rosling A."/>
        </authorList>
    </citation>
    <scope>NUCLEOTIDE SEQUENCE</scope>
    <source>
        <strain evidence="1">UK204</strain>
    </source>
</reference>
<dbReference type="AlphaFoldDB" id="A0A9N9C757"/>
<sequence>MAARENILQFYPDIPEDVLGGLNAAVTQMTWRNENLFHVHYLVVVSRENAIGTTFLVRSMSLKRWLIGDFSVFDLVILEGNPEALVSKFSEATCSTINTVVSLRE</sequence>
<dbReference type="Proteomes" id="UP000789570">
    <property type="component" value="Unassembled WGS sequence"/>
</dbReference>
<organism evidence="1 2">
    <name type="scientific">Funneliformis caledonium</name>
    <dbReference type="NCBI Taxonomy" id="1117310"/>
    <lineage>
        <taxon>Eukaryota</taxon>
        <taxon>Fungi</taxon>
        <taxon>Fungi incertae sedis</taxon>
        <taxon>Mucoromycota</taxon>
        <taxon>Glomeromycotina</taxon>
        <taxon>Glomeromycetes</taxon>
        <taxon>Glomerales</taxon>
        <taxon>Glomeraceae</taxon>
        <taxon>Funneliformis</taxon>
    </lineage>
</organism>
<protein>
    <submittedName>
        <fullName evidence="1">8011_t:CDS:1</fullName>
    </submittedName>
</protein>
<evidence type="ECO:0000313" key="1">
    <source>
        <dbReference type="EMBL" id="CAG8591622.1"/>
    </source>
</evidence>
<dbReference type="EMBL" id="CAJVPQ010002303">
    <property type="protein sequence ID" value="CAG8591622.1"/>
    <property type="molecule type" value="Genomic_DNA"/>
</dbReference>
<accession>A0A9N9C757</accession>
<gene>
    <name evidence="1" type="ORF">FCALED_LOCUS8122</name>
</gene>
<proteinExistence type="predicted"/>